<reference evidence="3" key="1">
    <citation type="journal article" date="2019" name="Int. J. Syst. Evol. Microbiol.">
        <title>The Global Catalogue of Microorganisms (GCM) 10K type strain sequencing project: providing services to taxonomists for standard genome sequencing and annotation.</title>
        <authorList>
            <consortium name="The Broad Institute Genomics Platform"/>
            <consortium name="The Broad Institute Genome Sequencing Center for Infectious Disease"/>
            <person name="Wu L."/>
            <person name="Ma J."/>
        </authorList>
    </citation>
    <scope>NUCLEOTIDE SEQUENCE [LARGE SCALE GENOMIC DNA]</scope>
    <source>
        <strain evidence="3">JCM 16673</strain>
    </source>
</reference>
<proteinExistence type="predicted"/>
<comment type="caution">
    <text evidence="2">The sequence shown here is derived from an EMBL/GenBank/DDBJ whole genome shotgun (WGS) entry which is preliminary data.</text>
</comment>
<dbReference type="Proteomes" id="UP001501353">
    <property type="component" value="Unassembled WGS sequence"/>
</dbReference>
<organism evidence="2 3">
    <name type="scientific">Actimicrobium antarcticum</name>
    <dbReference type="NCBI Taxonomy" id="1051899"/>
    <lineage>
        <taxon>Bacteria</taxon>
        <taxon>Pseudomonadati</taxon>
        <taxon>Pseudomonadota</taxon>
        <taxon>Betaproteobacteria</taxon>
        <taxon>Burkholderiales</taxon>
        <taxon>Oxalobacteraceae</taxon>
        <taxon>Actimicrobium</taxon>
    </lineage>
</organism>
<sequence length="68" mass="7159">MLRFGPSAFVFAPFDGASTAETGSLPAVSGPALSSFHINSGEIDNATQTDTTAHPPHLRYRTGDPVDR</sequence>
<evidence type="ECO:0000313" key="3">
    <source>
        <dbReference type="Proteomes" id="UP001501353"/>
    </source>
</evidence>
<gene>
    <name evidence="2" type="ORF">GCM10022212_00170</name>
</gene>
<name>A0ABP7SFV6_9BURK</name>
<feature type="region of interest" description="Disordered" evidence="1">
    <location>
        <begin position="37"/>
        <end position="68"/>
    </location>
</feature>
<evidence type="ECO:0000256" key="1">
    <source>
        <dbReference type="SAM" id="MobiDB-lite"/>
    </source>
</evidence>
<evidence type="ECO:0000313" key="2">
    <source>
        <dbReference type="EMBL" id="GAA4011218.1"/>
    </source>
</evidence>
<dbReference type="EMBL" id="BAAAZE010000001">
    <property type="protein sequence ID" value="GAA4011218.1"/>
    <property type="molecule type" value="Genomic_DNA"/>
</dbReference>
<protein>
    <submittedName>
        <fullName evidence="2">Uncharacterized protein</fullName>
    </submittedName>
</protein>
<accession>A0ABP7SFV6</accession>
<keyword evidence="3" id="KW-1185">Reference proteome</keyword>